<accession>A0A2I0X1H7</accession>
<evidence type="ECO:0000313" key="3">
    <source>
        <dbReference type="EMBL" id="PKU81760.1"/>
    </source>
</evidence>
<dbReference type="EMBL" id="KZ502223">
    <property type="protein sequence ID" value="PKU81760.1"/>
    <property type="molecule type" value="Genomic_DNA"/>
</dbReference>
<protein>
    <submittedName>
        <fullName evidence="3">Protein PAM68, chloroplastic</fullName>
    </submittedName>
</protein>
<name>A0A2I0X1H7_9ASPA</name>
<feature type="compositionally biased region" description="Acidic residues" evidence="1">
    <location>
        <begin position="112"/>
        <end position="129"/>
    </location>
</feature>
<organism evidence="3 4">
    <name type="scientific">Dendrobium catenatum</name>
    <dbReference type="NCBI Taxonomy" id="906689"/>
    <lineage>
        <taxon>Eukaryota</taxon>
        <taxon>Viridiplantae</taxon>
        <taxon>Streptophyta</taxon>
        <taxon>Embryophyta</taxon>
        <taxon>Tracheophyta</taxon>
        <taxon>Spermatophyta</taxon>
        <taxon>Magnoliopsida</taxon>
        <taxon>Liliopsida</taxon>
        <taxon>Asparagales</taxon>
        <taxon>Orchidaceae</taxon>
        <taxon>Epidendroideae</taxon>
        <taxon>Malaxideae</taxon>
        <taxon>Dendrobiinae</taxon>
        <taxon>Dendrobium</taxon>
    </lineage>
</organism>
<feature type="transmembrane region" description="Helical" evidence="2">
    <location>
        <begin position="176"/>
        <end position="198"/>
    </location>
</feature>
<keyword evidence="4" id="KW-1185">Reference proteome</keyword>
<reference evidence="3 4" key="1">
    <citation type="journal article" date="2016" name="Sci. Rep.">
        <title>The Dendrobium catenatum Lindl. genome sequence provides insights into polysaccharide synthase, floral development and adaptive evolution.</title>
        <authorList>
            <person name="Zhang G.Q."/>
            <person name="Xu Q."/>
            <person name="Bian C."/>
            <person name="Tsai W.C."/>
            <person name="Yeh C.M."/>
            <person name="Liu K.W."/>
            <person name="Yoshida K."/>
            <person name="Zhang L.S."/>
            <person name="Chang S.B."/>
            <person name="Chen F."/>
            <person name="Shi Y."/>
            <person name="Su Y.Y."/>
            <person name="Zhang Y.Q."/>
            <person name="Chen L.J."/>
            <person name="Yin Y."/>
            <person name="Lin M."/>
            <person name="Huang H."/>
            <person name="Deng H."/>
            <person name="Wang Z.W."/>
            <person name="Zhu S.L."/>
            <person name="Zhao X."/>
            <person name="Deng C."/>
            <person name="Niu S.C."/>
            <person name="Huang J."/>
            <person name="Wang M."/>
            <person name="Liu G.H."/>
            <person name="Yang H.J."/>
            <person name="Xiao X.J."/>
            <person name="Hsiao Y.Y."/>
            <person name="Wu W.L."/>
            <person name="Chen Y.Y."/>
            <person name="Mitsuda N."/>
            <person name="Ohme-Takagi M."/>
            <person name="Luo Y.B."/>
            <person name="Van de Peer Y."/>
            <person name="Liu Z.J."/>
        </authorList>
    </citation>
    <scope>NUCLEOTIDE SEQUENCE [LARGE SCALE GENOMIC DNA]</scope>
    <source>
        <tissue evidence="3">The whole plant</tissue>
    </source>
</reference>
<dbReference type="PANTHER" id="PTHR34575">
    <property type="entry name" value="PROTEIN PAM68, CHLOROPLASTIC"/>
    <property type="match status" value="1"/>
</dbReference>
<evidence type="ECO:0000256" key="2">
    <source>
        <dbReference type="SAM" id="Phobius"/>
    </source>
</evidence>
<dbReference type="InterPro" id="IPR021855">
    <property type="entry name" value="PAM68-like"/>
</dbReference>
<evidence type="ECO:0000313" key="4">
    <source>
        <dbReference type="Proteomes" id="UP000233837"/>
    </source>
</evidence>
<dbReference type="Pfam" id="PF11947">
    <property type="entry name" value="DUF3464"/>
    <property type="match status" value="1"/>
</dbReference>
<keyword evidence="2" id="KW-0812">Transmembrane</keyword>
<reference evidence="3 4" key="2">
    <citation type="journal article" date="2017" name="Nature">
        <title>The Apostasia genome and the evolution of orchids.</title>
        <authorList>
            <person name="Zhang G.Q."/>
            <person name="Liu K.W."/>
            <person name="Li Z."/>
            <person name="Lohaus R."/>
            <person name="Hsiao Y.Y."/>
            <person name="Niu S.C."/>
            <person name="Wang J.Y."/>
            <person name="Lin Y.C."/>
            <person name="Xu Q."/>
            <person name="Chen L.J."/>
            <person name="Yoshida K."/>
            <person name="Fujiwara S."/>
            <person name="Wang Z.W."/>
            <person name="Zhang Y.Q."/>
            <person name="Mitsuda N."/>
            <person name="Wang M."/>
            <person name="Liu G.H."/>
            <person name="Pecoraro L."/>
            <person name="Huang H.X."/>
            <person name="Xiao X.J."/>
            <person name="Lin M."/>
            <person name="Wu X.Y."/>
            <person name="Wu W.L."/>
            <person name="Chen Y.Y."/>
            <person name="Chang S.B."/>
            <person name="Sakamoto S."/>
            <person name="Ohme-Takagi M."/>
            <person name="Yagi M."/>
            <person name="Zeng S.J."/>
            <person name="Shen C.Y."/>
            <person name="Yeh C.M."/>
            <person name="Luo Y.B."/>
            <person name="Tsai W.C."/>
            <person name="Van de Peer Y."/>
            <person name="Liu Z.J."/>
        </authorList>
    </citation>
    <scope>NUCLEOTIDE SEQUENCE [LARGE SCALE GENOMIC DNA]</scope>
    <source>
        <tissue evidence="3">The whole plant</tissue>
    </source>
</reference>
<dbReference type="Proteomes" id="UP000233837">
    <property type="component" value="Unassembled WGS sequence"/>
</dbReference>
<gene>
    <name evidence="3" type="primary">PAM68</name>
    <name evidence="3" type="ORF">MA16_Dca018702</name>
</gene>
<feature type="region of interest" description="Disordered" evidence="1">
    <location>
        <begin position="85"/>
        <end position="134"/>
    </location>
</feature>
<feature type="compositionally biased region" description="Basic residues" evidence="1">
    <location>
        <begin position="100"/>
        <end position="109"/>
    </location>
</feature>
<feature type="transmembrane region" description="Helical" evidence="2">
    <location>
        <begin position="144"/>
        <end position="164"/>
    </location>
</feature>
<evidence type="ECO:0000256" key="1">
    <source>
        <dbReference type="SAM" id="MobiDB-lite"/>
    </source>
</evidence>
<dbReference type="PANTHER" id="PTHR34575:SF1">
    <property type="entry name" value="PROTEIN PAM68, CHLOROPLASTIC"/>
    <property type="match status" value="1"/>
</dbReference>
<keyword evidence="2" id="KW-0472">Membrane</keyword>
<proteinExistence type="predicted"/>
<dbReference type="AlphaFoldDB" id="A0A2I0X1H7"/>
<sequence>MAHFTWPNAIPLLHFSSSRVATAISNWNSMAISPHAILSASSHKPTMGSVLHFLLPAPFPRIKFPSSFSSSSRTKTLILSPTAARKTPRGFGSTISSQKSKNRKQKKRLGQIDDEEEDDEDEEERDDDAGTIPEVVTNRMMQRMGLSVGIPLGIGLLFFPFFYYLKVAVKLDVPNWIPLLVSFFFFGASLLGVSYGIVSASWDPLREGSVLGWNEARRNWPVFWQSLRRGEDKK</sequence>
<dbReference type="STRING" id="906689.A0A2I0X1H7"/>
<keyword evidence="2" id="KW-1133">Transmembrane helix</keyword>